<organism evidence="1 2">
    <name type="scientific">Lindgomyces ingoldianus</name>
    <dbReference type="NCBI Taxonomy" id="673940"/>
    <lineage>
        <taxon>Eukaryota</taxon>
        <taxon>Fungi</taxon>
        <taxon>Dikarya</taxon>
        <taxon>Ascomycota</taxon>
        <taxon>Pezizomycotina</taxon>
        <taxon>Dothideomycetes</taxon>
        <taxon>Pleosporomycetidae</taxon>
        <taxon>Pleosporales</taxon>
        <taxon>Lindgomycetaceae</taxon>
        <taxon>Lindgomyces</taxon>
    </lineage>
</organism>
<name>A0ACB6R221_9PLEO</name>
<protein>
    <submittedName>
        <fullName evidence="1">Uncharacterized protein</fullName>
    </submittedName>
</protein>
<proteinExistence type="predicted"/>
<comment type="caution">
    <text evidence="1">The sequence shown here is derived from an EMBL/GenBank/DDBJ whole genome shotgun (WGS) entry which is preliminary data.</text>
</comment>
<keyword evidence="2" id="KW-1185">Reference proteome</keyword>
<dbReference type="EMBL" id="MU003500">
    <property type="protein sequence ID" value="KAF2473145.1"/>
    <property type="molecule type" value="Genomic_DNA"/>
</dbReference>
<reference evidence="1" key="1">
    <citation type="journal article" date="2020" name="Stud. Mycol.">
        <title>101 Dothideomycetes genomes: a test case for predicting lifestyles and emergence of pathogens.</title>
        <authorList>
            <person name="Haridas S."/>
            <person name="Albert R."/>
            <person name="Binder M."/>
            <person name="Bloem J."/>
            <person name="Labutti K."/>
            <person name="Salamov A."/>
            <person name="Andreopoulos B."/>
            <person name="Baker S."/>
            <person name="Barry K."/>
            <person name="Bills G."/>
            <person name="Bluhm B."/>
            <person name="Cannon C."/>
            <person name="Castanera R."/>
            <person name="Culley D."/>
            <person name="Daum C."/>
            <person name="Ezra D."/>
            <person name="Gonzalez J."/>
            <person name="Henrissat B."/>
            <person name="Kuo A."/>
            <person name="Liang C."/>
            <person name="Lipzen A."/>
            <person name="Lutzoni F."/>
            <person name="Magnuson J."/>
            <person name="Mondo S."/>
            <person name="Nolan M."/>
            <person name="Ohm R."/>
            <person name="Pangilinan J."/>
            <person name="Park H.-J."/>
            <person name="Ramirez L."/>
            <person name="Alfaro M."/>
            <person name="Sun H."/>
            <person name="Tritt A."/>
            <person name="Yoshinaga Y."/>
            <person name="Zwiers L.-H."/>
            <person name="Turgeon B."/>
            <person name="Goodwin S."/>
            <person name="Spatafora J."/>
            <person name="Crous P."/>
            <person name="Grigoriev I."/>
        </authorList>
    </citation>
    <scope>NUCLEOTIDE SEQUENCE</scope>
    <source>
        <strain evidence="1">ATCC 200398</strain>
    </source>
</reference>
<evidence type="ECO:0000313" key="1">
    <source>
        <dbReference type="EMBL" id="KAF2473145.1"/>
    </source>
</evidence>
<accession>A0ACB6R221</accession>
<sequence length="98" mass="10767">MRMSNSSSSSCVGLLLGCSRVSRGRLPWGASREPGRENSLNLHSASLPPPSTLFIVKIHPPSRRRSQCTPTRAVRRFHRVFCRNPCPEAPVEALSPSS</sequence>
<dbReference type="Proteomes" id="UP000799755">
    <property type="component" value="Unassembled WGS sequence"/>
</dbReference>
<gene>
    <name evidence="1" type="ORF">BDR25DRAFT_129149</name>
</gene>
<evidence type="ECO:0000313" key="2">
    <source>
        <dbReference type="Proteomes" id="UP000799755"/>
    </source>
</evidence>